<evidence type="ECO:0000313" key="1">
    <source>
        <dbReference type="EMBL" id="NMB91362.1"/>
    </source>
</evidence>
<comment type="caution">
    <text evidence="1">The sequence shown here is derived from an EMBL/GenBank/DDBJ whole genome shotgun (WGS) entry which is preliminary data.</text>
</comment>
<evidence type="ECO:0000313" key="2">
    <source>
        <dbReference type="Proteomes" id="UP000590542"/>
    </source>
</evidence>
<name>A0A7X9E6S3_UNCKA</name>
<proteinExistence type="predicted"/>
<dbReference type="EMBL" id="JAAZNV010000006">
    <property type="protein sequence ID" value="NMB91362.1"/>
    <property type="molecule type" value="Genomic_DNA"/>
</dbReference>
<protein>
    <submittedName>
        <fullName evidence="1">Uncharacterized protein</fullName>
    </submittedName>
</protein>
<dbReference type="Proteomes" id="UP000590542">
    <property type="component" value="Unassembled WGS sequence"/>
</dbReference>
<dbReference type="AlphaFoldDB" id="A0A7X9E6S3"/>
<gene>
    <name evidence="1" type="ORF">GYA37_00780</name>
</gene>
<organism evidence="1 2">
    <name type="scientific">candidate division WWE3 bacterium</name>
    <dbReference type="NCBI Taxonomy" id="2053526"/>
    <lineage>
        <taxon>Bacteria</taxon>
        <taxon>Katanobacteria</taxon>
    </lineage>
</organism>
<reference evidence="1 2" key="1">
    <citation type="journal article" date="2020" name="Biotechnol. Biofuels">
        <title>New insights from the biogas microbiome by comprehensive genome-resolved metagenomics of nearly 1600 species originating from multiple anaerobic digesters.</title>
        <authorList>
            <person name="Campanaro S."/>
            <person name="Treu L."/>
            <person name="Rodriguez-R L.M."/>
            <person name="Kovalovszki A."/>
            <person name="Ziels R.M."/>
            <person name="Maus I."/>
            <person name="Zhu X."/>
            <person name="Kougias P.G."/>
            <person name="Basile A."/>
            <person name="Luo G."/>
            <person name="Schluter A."/>
            <person name="Konstantinidis K.T."/>
            <person name="Angelidaki I."/>
        </authorList>
    </citation>
    <scope>NUCLEOTIDE SEQUENCE [LARGE SCALE GENOMIC DNA]</scope>
    <source>
        <strain evidence="1">AS27yjCOA_202</strain>
    </source>
</reference>
<sequence>MTILVIPYTLWDSEITSGVMKYMRYALSCGEDENKSTKYIALYLLFVDSRIVMGLGI</sequence>
<accession>A0A7X9E6S3</accession>